<keyword evidence="5" id="KW-0732">Signal</keyword>
<keyword evidence="2" id="KW-1003">Cell membrane</keyword>
<accession>A0ABU8XVG5</accession>
<comment type="subcellular location">
    <subcellularLocation>
        <location evidence="1">Cell membrane</location>
    </subcellularLocation>
</comment>
<feature type="transmembrane region" description="Helical" evidence="4">
    <location>
        <begin position="542"/>
        <end position="562"/>
    </location>
</feature>
<evidence type="ECO:0000256" key="3">
    <source>
        <dbReference type="ARBA" id="ARBA00023136"/>
    </source>
</evidence>
<evidence type="ECO:0000256" key="1">
    <source>
        <dbReference type="ARBA" id="ARBA00004236"/>
    </source>
</evidence>
<feature type="transmembrane region" description="Helical" evidence="4">
    <location>
        <begin position="582"/>
        <end position="601"/>
    </location>
</feature>
<dbReference type="Proteomes" id="UP001375743">
    <property type="component" value="Unassembled WGS sequence"/>
</dbReference>
<keyword evidence="8" id="KW-1185">Reference proteome</keyword>
<dbReference type="PIRSF" id="PIRSF036354">
    <property type="entry name" value="NosR"/>
    <property type="match status" value="1"/>
</dbReference>
<keyword evidence="4" id="KW-1133">Transmembrane helix</keyword>
<dbReference type="PANTHER" id="PTHR30224">
    <property type="entry name" value="ELECTRON TRANSPORT PROTEIN"/>
    <property type="match status" value="1"/>
</dbReference>
<evidence type="ECO:0000256" key="2">
    <source>
        <dbReference type="ARBA" id="ARBA00022475"/>
    </source>
</evidence>
<reference evidence="7 8" key="1">
    <citation type="submission" date="2024-01" db="EMBL/GenBank/DDBJ databases">
        <title>Multi-omics insights into the function and evolution of sodium benzoate biodegradation pathways in Benzoatithermus flavus gen. nov., sp. nov. from hot spring.</title>
        <authorList>
            <person name="Hu C.-J."/>
            <person name="Li W.-J."/>
        </authorList>
    </citation>
    <scope>NUCLEOTIDE SEQUENCE [LARGE SCALE GENOMIC DNA]</scope>
    <source>
        <strain evidence="7 8">SYSU G07066</strain>
    </source>
</reference>
<evidence type="ECO:0000259" key="6">
    <source>
        <dbReference type="SMART" id="SM00900"/>
    </source>
</evidence>
<evidence type="ECO:0000313" key="8">
    <source>
        <dbReference type="Proteomes" id="UP001375743"/>
    </source>
</evidence>
<evidence type="ECO:0000256" key="4">
    <source>
        <dbReference type="SAM" id="Phobius"/>
    </source>
</evidence>
<dbReference type="InterPro" id="IPR052378">
    <property type="entry name" value="NosR_regulator"/>
</dbReference>
<organism evidence="7 8">
    <name type="scientific">Benzoatithermus flavus</name>
    <dbReference type="NCBI Taxonomy" id="3108223"/>
    <lineage>
        <taxon>Bacteria</taxon>
        <taxon>Pseudomonadati</taxon>
        <taxon>Pseudomonadota</taxon>
        <taxon>Alphaproteobacteria</taxon>
        <taxon>Geminicoccales</taxon>
        <taxon>Geminicoccaceae</taxon>
        <taxon>Benzoatithermus</taxon>
    </lineage>
</organism>
<dbReference type="SUPFAM" id="SSF54862">
    <property type="entry name" value="4Fe-4S ferredoxins"/>
    <property type="match status" value="1"/>
</dbReference>
<keyword evidence="4" id="KW-0812">Transmembrane</keyword>
<feature type="transmembrane region" description="Helical" evidence="4">
    <location>
        <begin position="441"/>
        <end position="463"/>
    </location>
</feature>
<dbReference type="Pfam" id="PF04205">
    <property type="entry name" value="FMN_bind"/>
    <property type="match status" value="1"/>
</dbReference>
<dbReference type="InterPro" id="IPR011399">
    <property type="entry name" value="NosR"/>
</dbReference>
<feature type="domain" description="FMN-binding" evidence="6">
    <location>
        <begin position="78"/>
        <end position="170"/>
    </location>
</feature>
<dbReference type="RefSeq" id="WP_418161039.1">
    <property type="nucleotide sequence ID" value="NZ_JBBLZC010000023.1"/>
</dbReference>
<dbReference type="SMART" id="SM00900">
    <property type="entry name" value="FMN_bind"/>
    <property type="match status" value="1"/>
</dbReference>
<dbReference type="Pfam" id="PF12801">
    <property type="entry name" value="Fer4_5"/>
    <property type="match status" value="2"/>
</dbReference>
<comment type="caution">
    <text evidence="7">The sequence shown here is derived from an EMBL/GenBank/DDBJ whole genome shotgun (WGS) entry which is preliminary data.</text>
</comment>
<name>A0ABU8XVG5_9PROT</name>
<gene>
    <name evidence="7" type="ORF">U1T56_18715</name>
</gene>
<keyword evidence="3 4" id="KW-0472">Membrane</keyword>
<dbReference type="EMBL" id="JBBLZC010000023">
    <property type="protein sequence ID" value="MEK0085191.1"/>
    <property type="molecule type" value="Genomic_DNA"/>
</dbReference>
<evidence type="ECO:0000313" key="7">
    <source>
        <dbReference type="EMBL" id="MEK0085191.1"/>
    </source>
</evidence>
<sequence length="702" mass="76253">MAFGTRLRGVLAFLVLTAATLPGPCRAVETAPAAWSEVMPAADRIGPVEGSPPAAAAFAGDRLVGYVFSTRAVGTAKGYSGKVLDILVGLDLQARITGAKLIEQNEPIAATGRTVEDLAAFVRSYAGRSVEKPLAVVRRANGEGEVDAISGATVTSLVLNDTILSAARAVARSRHLLGAPAAPAALTGFEPLSWPQLVEKGLLAVRRITVADADRLLAAQGGHVEPPGRPDDLFLEVATGLASAPRIGGNLAGLSTFERITAEFGANDSLIFIGAAGRWSVKGTAWRRTGTFERLAIVQGEQTFRLTGADHRLIDEVKAAQAPELREAGLFALRAASGFRPDRPWRLQVMIGGVDAGGAPVSAVVEVPYELPGTAEPAAQAPTAPAGASAMPLWQEVWQRRALDIAVLVTALATLTGILFFQDQVAQRPWLWRRLRTGFLLFTLVWLGWYATAQLSVVNVLTFGEALRTEFRWDFFLLEPLIFILWSYVAVALVFWGRGAFCGWLCPFGALQELANLAARRLGVPQLAIPFRLHERLRTLKFIVFLALFAVALGSLAQALRLVEIEPFKTAIVLHFMREAPFVAWALLLVAASLVVERFFCRYLCPLGAALALPARMRQFEWLQRHWQCGRECRICQVQCPVQAIQPEGSIHPGECIYCLKCQCNYHNEWLCPPMIERRKRRERRAAAAAASRSQPTPAGHS</sequence>
<dbReference type="InterPro" id="IPR007329">
    <property type="entry name" value="FMN-bd"/>
</dbReference>
<proteinExistence type="predicted"/>
<feature type="signal peptide" evidence="5">
    <location>
        <begin position="1"/>
        <end position="27"/>
    </location>
</feature>
<dbReference type="InterPro" id="IPR017896">
    <property type="entry name" value="4Fe4S_Fe-S-bd"/>
</dbReference>
<evidence type="ECO:0000256" key="5">
    <source>
        <dbReference type="SAM" id="SignalP"/>
    </source>
</evidence>
<feature type="transmembrane region" description="Helical" evidence="4">
    <location>
        <begin position="402"/>
        <end position="421"/>
    </location>
</feature>
<feature type="chain" id="PRO_5045569811" evidence="5">
    <location>
        <begin position="28"/>
        <end position="702"/>
    </location>
</feature>
<protein>
    <submittedName>
        <fullName evidence="7">4Fe-4S binding protein</fullName>
    </submittedName>
</protein>
<dbReference type="PANTHER" id="PTHR30224:SF4">
    <property type="entry name" value="ELECTRON TRANSPORT PROTEIN YCCM-RELATED"/>
    <property type="match status" value="1"/>
</dbReference>
<feature type="transmembrane region" description="Helical" evidence="4">
    <location>
        <begin position="475"/>
        <end position="496"/>
    </location>
</feature>